<dbReference type="Pfam" id="PF13630">
    <property type="entry name" value="SdpI"/>
    <property type="match status" value="1"/>
</dbReference>
<evidence type="ECO:0000256" key="1">
    <source>
        <dbReference type="SAM" id="Phobius"/>
    </source>
</evidence>
<evidence type="ECO:0000313" key="2">
    <source>
        <dbReference type="EMBL" id="MBC5629917.1"/>
    </source>
</evidence>
<protein>
    <submittedName>
        <fullName evidence="2">SdpI family protein</fullName>
    </submittedName>
</protein>
<feature type="transmembrane region" description="Helical" evidence="1">
    <location>
        <begin position="6"/>
        <end position="24"/>
    </location>
</feature>
<feature type="transmembrane region" description="Helical" evidence="1">
    <location>
        <begin position="84"/>
        <end position="105"/>
    </location>
</feature>
<name>A0ABR7DEY3_9CLOT</name>
<proteinExistence type="predicted"/>
<evidence type="ECO:0000313" key="3">
    <source>
        <dbReference type="Proteomes" id="UP000596929"/>
    </source>
</evidence>
<comment type="caution">
    <text evidence="2">The sequence shown here is derived from an EMBL/GenBank/DDBJ whole genome shotgun (WGS) entry which is preliminary data.</text>
</comment>
<dbReference type="Proteomes" id="UP000596929">
    <property type="component" value="Unassembled WGS sequence"/>
</dbReference>
<dbReference type="EMBL" id="JACOOO010000031">
    <property type="protein sequence ID" value="MBC5629917.1"/>
    <property type="molecule type" value="Genomic_DNA"/>
</dbReference>
<dbReference type="InterPro" id="IPR025962">
    <property type="entry name" value="SdpI/YhfL"/>
</dbReference>
<sequence length="113" mass="13245">MAVWQLLIIYEIIPIVLWGFAWYYENSYSQFPDTSKGFKIKCAKENEEIWKYANKTAGKIFNITAIALFIFIAITLIMLPISFIFIAIIVVISIFISLLIINIMIRKRAKYKR</sequence>
<gene>
    <name evidence="2" type="ORF">H8S20_13625</name>
</gene>
<reference evidence="2 3" key="1">
    <citation type="submission" date="2020-08" db="EMBL/GenBank/DDBJ databases">
        <title>Genome public.</title>
        <authorList>
            <person name="Liu C."/>
            <person name="Sun Q."/>
        </authorList>
    </citation>
    <scope>NUCLEOTIDE SEQUENCE [LARGE SCALE GENOMIC DNA]</scope>
    <source>
        <strain evidence="2 3">NSJ-6</strain>
    </source>
</reference>
<keyword evidence="3" id="KW-1185">Reference proteome</keyword>
<feature type="transmembrane region" description="Helical" evidence="1">
    <location>
        <begin position="60"/>
        <end position="78"/>
    </location>
</feature>
<keyword evidence="1" id="KW-1133">Transmembrane helix</keyword>
<organism evidence="2 3">
    <name type="scientific">Clostridium hominis</name>
    <dbReference type="NCBI Taxonomy" id="2763036"/>
    <lineage>
        <taxon>Bacteria</taxon>
        <taxon>Bacillati</taxon>
        <taxon>Bacillota</taxon>
        <taxon>Clostridia</taxon>
        <taxon>Eubacteriales</taxon>
        <taxon>Clostridiaceae</taxon>
        <taxon>Clostridium</taxon>
    </lineage>
</organism>
<keyword evidence="1" id="KW-0812">Transmembrane</keyword>
<dbReference type="RefSeq" id="WP_032116898.1">
    <property type="nucleotide sequence ID" value="NZ_JACOOO010000031.1"/>
</dbReference>
<accession>A0ABR7DEY3</accession>
<keyword evidence="1" id="KW-0472">Membrane</keyword>